<sequence length="565" mass="59885">MTTPTPTLPQVCQWAEGSGSLSVAAVGIDRAVDDFDHEMNVLARDVEAVREWWRGDSADASAMATASERRFGNRLGIAILDIADGINRLGPAFTRACQSARDTAESIRSLGYLIGDDGVVHPPPVPGGSIPADASVTADASRSTSEHQRRLTSVLAEVGVADADLAAHLKGAIETLAEASMRATHPVAIRPEVRRIVDRRSALPRDPFELNRFWDTLSAVEKAELWNSDRSIGNRDGIPAADRDHFNRRHLVELQREESRKVARYLRAHPHIVDGQIPRSPGPGGYVTETRRRREYGDVIRMQLALNGIEETLEDPTVSTPRLLLHLDGRGRVAIGVNNPDTARNVATFVPGTGSGAGNVRGGLDRAAAMVTAAERADPTTATSVIAWYAYDAPTGLASAAGPASAAHAAGPLETFASGLRATHEGDEPSHNTVIGHSYGTVVVGEAASQGRALDADDLVFVGSPGVGGPDSPAELRLTGIAPEDMDDHVYATTAARDPIGITEGIHGRSPADTDFGGRVFASDPGSSLSGSAHSEYWDIDSDGRMNRSLTGMGMIIVDRGDGLR</sequence>
<protein>
    <recommendedName>
        <fullName evidence="2">DUF1023 domain-containing protein</fullName>
    </recommendedName>
</protein>
<keyword evidence="4" id="KW-1185">Reference proteome</keyword>
<name>A0ABQ1V7R3_9NOCA</name>
<dbReference type="RefSeq" id="WP_188492849.1">
    <property type="nucleotide sequence ID" value="NZ_BMCS01000003.1"/>
</dbReference>
<feature type="region of interest" description="Disordered" evidence="1">
    <location>
        <begin position="125"/>
        <end position="147"/>
    </location>
</feature>
<gene>
    <name evidence="3" type="ORF">GCM10007298_43470</name>
</gene>
<dbReference type="EMBL" id="BMCS01000003">
    <property type="protein sequence ID" value="GGF43083.1"/>
    <property type="molecule type" value="Genomic_DNA"/>
</dbReference>
<dbReference type="Pfam" id="PF06259">
    <property type="entry name" value="Abhydrolase_8"/>
    <property type="match status" value="1"/>
</dbReference>
<evidence type="ECO:0000313" key="3">
    <source>
        <dbReference type="EMBL" id="GGF43083.1"/>
    </source>
</evidence>
<evidence type="ECO:0000256" key="1">
    <source>
        <dbReference type="SAM" id="MobiDB-lite"/>
    </source>
</evidence>
<proteinExistence type="predicted"/>
<evidence type="ECO:0000259" key="2">
    <source>
        <dbReference type="Pfam" id="PF06259"/>
    </source>
</evidence>
<dbReference type="InterPro" id="IPR010427">
    <property type="entry name" value="DUF1023"/>
</dbReference>
<feature type="domain" description="DUF1023" evidence="2">
    <location>
        <begin position="330"/>
        <end position="500"/>
    </location>
</feature>
<evidence type="ECO:0000313" key="4">
    <source>
        <dbReference type="Proteomes" id="UP000632454"/>
    </source>
</evidence>
<comment type="caution">
    <text evidence="3">The sequence shown here is derived from an EMBL/GenBank/DDBJ whole genome shotgun (WGS) entry which is preliminary data.</text>
</comment>
<dbReference type="Proteomes" id="UP000632454">
    <property type="component" value="Unassembled WGS sequence"/>
</dbReference>
<reference evidence="4" key="1">
    <citation type="journal article" date="2019" name="Int. J. Syst. Evol. Microbiol.">
        <title>The Global Catalogue of Microorganisms (GCM) 10K type strain sequencing project: providing services to taxonomists for standard genome sequencing and annotation.</title>
        <authorList>
            <consortium name="The Broad Institute Genomics Platform"/>
            <consortium name="The Broad Institute Genome Sequencing Center for Infectious Disease"/>
            <person name="Wu L."/>
            <person name="Ma J."/>
        </authorList>
    </citation>
    <scope>NUCLEOTIDE SEQUENCE [LARGE SCALE GENOMIC DNA]</scope>
    <source>
        <strain evidence="4">CCM 7855</strain>
    </source>
</reference>
<accession>A0ABQ1V7R3</accession>
<organism evidence="3 4">
    <name type="scientific">Williamsia phyllosphaerae</name>
    <dbReference type="NCBI Taxonomy" id="885042"/>
    <lineage>
        <taxon>Bacteria</taxon>
        <taxon>Bacillati</taxon>
        <taxon>Actinomycetota</taxon>
        <taxon>Actinomycetes</taxon>
        <taxon>Mycobacteriales</taxon>
        <taxon>Nocardiaceae</taxon>
        <taxon>Williamsia</taxon>
    </lineage>
</organism>